<accession>A0A2W7J0E2</accession>
<evidence type="ECO:0000313" key="3">
    <source>
        <dbReference type="Proteomes" id="UP000249688"/>
    </source>
</evidence>
<gene>
    <name evidence="2" type="ORF">C8P66_11298</name>
</gene>
<dbReference type="EMBL" id="QKYU01000012">
    <property type="protein sequence ID" value="PZW45081.1"/>
    <property type="molecule type" value="Genomic_DNA"/>
</dbReference>
<feature type="signal peptide" evidence="1">
    <location>
        <begin position="1"/>
        <end position="25"/>
    </location>
</feature>
<feature type="chain" id="PRO_5016024962" description="Phasin protein" evidence="1">
    <location>
        <begin position="26"/>
        <end position="88"/>
    </location>
</feature>
<sequence length="88" mass="9239">MDPLSLSLFAWQASMVFALRSASLAFDPMTASSRLADMAAEKHTAFTAGWFDAAAAMASGARPDQVAAAAIAPSRRQVAANARHLTRS</sequence>
<organism evidence="2 3">
    <name type="scientific">Humitalea rosea</name>
    <dbReference type="NCBI Taxonomy" id="990373"/>
    <lineage>
        <taxon>Bacteria</taxon>
        <taxon>Pseudomonadati</taxon>
        <taxon>Pseudomonadota</taxon>
        <taxon>Alphaproteobacteria</taxon>
        <taxon>Acetobacterales</taxon>
        <taxon>Roseomonadaceae</taxon>
        <taxon>Humitalea</taxon>
    </lineage>
</organism>
<comment type="caution">
    <text evidence="2">The sequence shown here is derived from an EMBL/GenBank/DDBJ whole genome shotgun (WGS) entry which is preliminary data.</text>
</comment>
<proteinExistence type="predicted"/>
<protein>
    <recommendedName>
        <fullName evidence="4">Phasin protein</fullName>
    </recommendedName>
</protein>
<evidence type="ECO:0008006" key="4">
    <source>
        <dbReference type="Google" id="ProtNLM"/>
    </source>
</evidence>
<dbReference type="OrthoDB" id="7285290at2"/>
<dbReference type="RefSeq" id="WP_111398497.1">
    <property type="nucleotide sequence ID" value="NZ_QKYU01000012.1"/>
</dbReference>
<evidence type="ECO:0000313" key="2">
    <source>
        <dbReference type="EMBL" id="PZW45081.1"/>
    </source>
</evidence>
<keyword evidence="3" id="KW-1185">Reference proteome</keyword>
<reference evidence="2 3" key="1">
    <citation type="submission" date="2018-06" db="EMBL/GenBank/DDBJ databases">
        <title>Genomic Encyclopedia of Archaeal and Bacterial Type Strains, Phase II (KMG-II): from individual species to whole genera.</title>
        <authorList>
            <person name="Goeker M."/>
        </authorList>
    </citation>
    <scope>NUCLEOTIDE SEQUENCE [LARGE SCALE GENOMIC DNA]</scope>
    <source>
        <strain evidence="2 3">DSM 24525</strain>
    </source>
</reference>
<dbReference type="Proteomes" id="UP000249688">
    <property type="component" value="Unassembled WGS sequence"/>
</dbReference>
<keyword evidence="1" id="KW-0732">Signal</keyword>
<name>A0A2W7J0E2_9PROT</name>
<dbReference type="AlphaFoldDB" id="A0A2W7J0E2"/>
<evidence type="ECO:0000256" key="1">
    <source>
        <dbReference type="SAM" id="SignalP"/>
    </source>
</evidence>